<keyword evidence="2" id="KW-1185">Reference proteome</keyword>
<dbReference type="Proteomes" id="UP001054945">
    <property type="component" value="Unassembled WGS sequence"/>
</dbReference>
<organism evidence="1 2">
    <name type="scientific">Caerostris extrusa</name>
    <name type="common">Bark spider</name>
    <name type="synonym">Caerostris bankana</name>
    <dbReference type="NCBI Taxonomy" id="172846"/>
    <lineage>
        <taxon>Eukaryota</taxon>
        <taxon>Metazoa</taxon>
        <taxon>Ecdysozoa</taxon>
        <taxon>Arthropoda</taxon>
        <taxon>Chelicerata</taxon>
        <taxon>Arachnida</taxon>
        <taxon>Araneae</taxon>
        <taxon>Araneomorphae</taxon>
        <taxon>Entelegynae</taxon>
        <taxon>Araneoidea</taxon>
        <taxon>Araneidae</taxon>
        <taxon>Caerostris</taxon>
    </lineage>
</organism>
<reference evidence="1 2" key="1">
    <citation type="submission" date="2021-06" db="EMBL/GenBank/DDBJ databases">
        <title>Caerostris extrusa draft genome.</title>
        <authorList>
            <person name="Kono N."/>
            <person name="Arakawa K."/>
        </authorList>
    </citation>
    <scope>NUCLEOTIDE SEQUENCE [LARGE SCALE GENOMIC DNA]</scope>
</reference>
<name>A0AAV4XK77_CAEEX</name>
<dbReference type="AlphaFoldDB" id="A0AAV4XK77"/>
<proteinExistence type="predicted"/>
<sequence>MLLCVGDGVTVCPAFGPAIVFNGASFLTLWITQQRRNHREGNGRVNGVSRGTPMELFNVSNSLTTKKEL</sequence>
<gene>
    <name evidence="1" type="ORF">CEXT_287271</name>
</gene>
<evidence type="ECO:0000313" key="1">
    <source>
        <dbReference type="EMBL" id="GIY95068.1"/>
    </source>
</evidence>
<dbReference type="EMBL" id="BPLR01000481">
    <property type="protein sequence ID" value="GIY95068.1"/>
    <property type="molecule type" value="Genomic_DNA"/>
</dbReference>
<accession>A0AAV4XK77</accession>
<evidence type="ECO:0000313" key="2">
    <source>
        <dbReference type="Proteomes" id="UP001054945"/>
    </source>
</evidence>
<protein>
    <submittedName>
        <fullName evidence="1">Uncharacterized protein</fullName>
    </submittedName>
</protein>
<comment type="caution">
    <text evidence="1">The sequence shown here is derived from an EMBL/GenBank/DDBJ whole genome shotgun (WGS) entry which is preliminary data.</text>
</comment>